<name>F0WJ45_9STRA</name>
<protein>
    <submittedName>
        <fullName evidence="1">AlNc14C118G6576 protein</fullName>
    </submittedName>
</protein>
<dbReference type="EMBL" id="FR824163">
    <property type="protein sequence ID" value="CCA21291.1"/>
    <property type="molecule type" value="Genomic_DNA"/>
</dbReference>
<organism evidence="1">
    <name type="scientific">Albugo laibachii Nc14</name>
    <dbReference type="NCBI Taxonomy" id="890382"/>
    <lineage>
        <taxon>Eukaryota</taxon>
        <taxon>Sar</taxon>
        <taxon>Stramenopiles</taxon>
        <taxon>Oomycota</taxon>
        <taxon>Peronosporomycetes</taxon>
        <taxon>Albuginales</taxon>
        <taxon>Albuginaceae</taxon>
        <taxon>Albugo</taxon>
    </lineage>
</organism>
<reference evidence="1" key="2">
    <citation type="submission" date="2011-02" db="EMBL/GenBank/DDBJ databases">
        <authorList>
            <person name="MacLean D."/>
        </authorList>
    </citation>
    <scope>NUCLEOTIDE SEQUENCE</scope>
</reference>
<dbReference type="AlphaFoldDB" id="F0WJ45"/>
<sequence>MLDSCKHSRTLPHFARALHFVTSLDCRIPVLNRKRGDQLRHDSDGVPIVEYTDTFVRPVFIKCAQMSSLLSYSLLGANI</sequence>
<reference evidence="1" key="1">
    <citation type="journal article" date="2011" name="PLoS Biol.">
        <title>Gene gain and loss during evolution of obligate parasitism in the white rust pathogen of Arabidopsis thaliana.</title>
        <authorList>
            <person name="Kemen E."/>
            <person name="Gardiner A."/>
            <person name="Schultz-Larsen T."/>
            <person name="Kemen A.C."/>
            <person name="Balmuth A.L."/>
            <person name="Robert-Seilaniantz A."/>
            <person name="Bailey K."/>
            <person name="Holub E."/>
            <person name="Studholme D.J."/>
            <person name="Maclean D."/>
            <person name="Jones J.D."/>
        </authorList>
    </citation>
    <scope>NUCLEOTIDE SEQUENCE</scope>
</reference>
<proteinExistence type="predicted"/>
<evidence type="ECO:0000313" key="1">
    <source>
        <dbReference type="EMBL" id="CCA21291.1"/>
    </source>
</evidence>
<accession>F0WJ45</accession>
<gene>
    <name evidence="1" type="primary">AlNc14C118G6576</name>
    <name evidence="1" type="ORF">ALNC14_074340</name>
</gene>
<dbReference type="HOGENOM" id="CLU_2611005_0_0_1"/>